<evidence type="ECO:0000313" key="2">
    <source>
        <dbReference type="Proteomes" id="UP001163046"/>
    </source>
</evidence>
<dbReference type="AlphaFoldDB" id="A0A9W9Y7I8"/>
<sequence length="95" mass="11164">RNRELYFPAYYFIADRRLMNHTIKTVQGKDMDQCDLLCYLDDDCVSLSIKKFRDSATNQHECELNNSTHLDRDGDLTTDTAYFYRGAKVRNTSKL</sequence>
<evidence type="ECO:0008006" key="3">
    <source>
        <dbReference type="Google" id="ProtNLM"/>
    </source>
</evidence>
<dbReference type="EMBL" id="MU827839">
    <property type="protein sequence ID" value="KAJ7319168.1"/>
    <property type="molecule type" value="Genomic_DNA"/>
</dbReference>
<proteinExistence type="predicted"/>
<feature type="non-terminal residue" evidence="1">
    <location>
        <position position="1"/>
    </location>
</feature>
<evidence type="ECO:0000313" key="1">
    <source>
        <dbReference type="EMBL" id="KAJ7319168.1"/>
    </source>
</evidence>
<dbReference type="OrthoDB" id="10338504at2759"/>
<keyword evidence="2" id="KW-1185">Reference proteome</keyword>
<accession>A0A9W9Y7I8</accession>
<gene>
    <name evidence="1" type="ORF">OS493_036567</name>
</gene>
<protein>
    <recommendedName>
        <fullName evidence="3">Apple domain-containing protein</fullName>
    </recommendedName>
</protein>
<dbReference type="Proteomes" id="UP001163046">
    <property type="component" value="Unassembled WGS sequence"/>
</dbReference>
<name>A0A9W9Y7I8_9CNID</name>
<reference evidence="1" key="1">
    <citation type="submission" date="2023-01" db="EMBL/GenBank/DDBJ databases">
        <title>Genome assembly of the deep-sea coral Lophelia pertusa.</title>
        <authorList>
            <person name="Herrera S."/>
            <person name="Cordes E."/>
        </authorList>
    </citation>
    <scope>NUCLEOTIDE SEQUENCE</scope>
    <source>
        <strain evidence="1">USNM1676648</strain>
        <tissue evidence="1">Polyp</tissue>
    </source>
</reference>
<organism evidence="1 2">
    <name type="scientific">Desmophyllum pertusum</name>
    <dbReference type="NCBI Taxonomy" id="174260"/>
    <lineage>
        <taxon>Eukaryota</taxon>
        <taxon>Metazoa</taxon>
        <taxon>Cnidaria</taxon>
        <taxon>Anthozoa</taxon>
        <taxon>Hexacorallia</taxon>
        <taxon>Scleractinia</taxon>
        <taxon>Caryophylliina</taxon>
        <taxon>Caryophylliidae</taxon>
        <taxon>Desmophyllum</taxon>
    </lineage>
</organism>
<comment type="caution">
    <text evidence="1">The sequence shown here is derived from an EMBL/GenBank/DDBJ whole genome shotgun (WGS) entry which is preliminary data.</text>
</comment>